<proteinExistence type="predicted"/>
<evidence type="ECO:0000313" key="1">
    <source>
        <dbReference type="EMBL" id="MPL94190.1"/>
    </source>
</evidence>
<reference evidence="1" key="1">
    <citation type="submission" date="2019-08" db="EMBL/GenBank/DDBJ databases">
        <authorList>
            <person name="Kucharzyk K."/>
            <person name="Murdoch R.W."/>
            <person name="Higgins S."/>
            <person name="Loffler F."/>
        </authorList>
    </citation>
    <scope>NUCLEOTIDE SEQUENCE</scope>
</reference>
<name>A0A644VSK3_9ZZZZ</name>
<organism evidence="1">
    <name type="scientific">bioreactor metagenome</name>
    <dbReference type="NCBI Taxonomy" id="1076179"/>
    <lineage>
        <taxon>unclassified sequences</taxon>
        <taxon>metagenomes</taxon>
        <taxon>ecological metagenomes</taxon>
    </lineage>
</organism>
<protein>
    <recommendedName>
        <fullName evidence="2">Tetratricopeptide repeat protein</fullName>
    </recommendedName>
</protein>
<accession>A0A644VSK3</accession>
<dbReference type="AlphaFoldDB" id="A0A644VSK3"/>
<dbReference type="EMBL" id="VSSQ01000418">
    <property type="protein sequence ID" value="MPL94190.1"/>
    <property type="molecule type" value="Genomic_DNA"/>
</dbReference>
<comment type="caution">
    <text evidence="1">The sequence shown here is derived from an EMBL/GenBank/DDBJ whole genome shotgun (WGS) entry which is preliminary data.</text>
</comment>
<sequence>MEDNELTALEQLIEKYPWYSLAHLELYKKISEQGPEARKSCLGRASAYVHSRELLYEIAELHDMPSPAVNQEIELPEENPAEVSESFVEDLIEDHELDIDSEPEQKTAEVFQEDEDFIELIEDGDEEIIVVDSPKIIPGGDYFSRNEMESLDLDSSRPIDKFIAEKPSLLRGSAPAADPVVIDIQEEFDDSGFYTETLAAIYAEQGFVKRALDVYAKLILLYPEKSVYFASLVKELKTKHNI</sequence>
<evidence type="ECO:0008006" key="2">
    <source>
        <dbReference type="Google" id="ProtNLM"/>
    </source>
</evidence>
<gene>
    <name evidence="1" type="ORF">SDC9_40340</name>
</gene>